<proteinExistence type="predicted"/>
<feature type="transmembrane region" description="Helical" evidence="6">
    <location>
        <begin position="124"/>
        <end position="145"/>
    </location>
</feature>
<evidence type="ECO:0000256" key="5">
    <source>
        <dbReference type="SAM" id="MobiDB-lite"/>
    </source>
</evidence>
<feature type="region of interest" description="Disordered" evidence="5">
    <location>
        <begin position="164"/>
        <end position="227"/>
    </location>
</feature>
<evidence type="ECO:0000256" key="2">
    <source>
        <dbReference type="ARBA" id="ARBA00022692"/>
    </source>
</evidence>
<reference evidence="9" key="1">
    <citation type="submission" date="2022-11" db="EMBL/GenBank/DDBJ databases">
        <authorList>
            <person name="Scott C."/>
            <person name="Bruce N."/>
        </authorList>
    </citation>
    <scope>NUCLEOTIDE SEQUENCE</scope>
</reference>
<evidence type="ECO:0000259" key="8">
    <source>
        <dbReference type="Pfam" id="PF06985"/>
    </source>
</evidence>
<dbReference type="OrthoDB" id="5428863at2759"/>
<feature type="compositionally biased region" description="Polar residues" evidence="5">
    <location>
        <begin position="183"/>
        <end position="194"/>
    </location>
</feature>
<evidence type="ECO:0000313" key="9">
    <source>
        <dbReference type="EMBL" id="CAI4213845.1"/>
    </source>
</evidence>
<feature type="transmembrane region" description="Helical" evidence="6">
    <location>
        <begin position="49"/>
        <end position="68"/>
    </location>
</feature>
<dbReference type="PANTHER" id="PTHR33112">
    <property type="entry name" value="DOMAIN PROTEIN, PUTATIVE-RELATED"/>
    <property type="match status" value="1"/>
</dbReference>
<dbReference type="EMBL" id="CALLCH030000009">
    <property type="protein sequence ID" value="CAI4213845.1"/>
    <property type="molecule type" value="Genomic_DNA"/>
</dbReference>
<gene>
    <name evidence="9" type="ORF">PPNO1_LOCUS3589</name>
</gene>
<feature type="transmembrane region" description="Helical" evidence="6">
    <location>
        <begin position="20"/>
        <end position="37"/>
    </location>
</feature>
<dbReference type="InterPro" id="IPR010730">
    <property type="entry name" value="HET"/>
</dbReference>
<evidence type="ECO:0000256" key="1">
    <source>
        <dbReference type="ARBA" id="ARBA00004141"/>
    </source>
</evidence>
<feature type="compositionally biased region" description="Low complexity" evidence="5">
    <location>
        <begin position="195"/>
        <end position="227"/>
    </location>
</feature>
<feature type="transmembrane region" description="Helical" evidence="6">
    <location>
        <begin position="74"/>
        <end position="97"/>
    </location>
</feature>
<dbReference type="GO" id="GO:0016020">
    <property type="term" value="C:membrane"/>
    <property type="evidence" value="ECO:0007669"/>
    <property type="project" value="UniProtKB-SubCell"/>
</dbReference>
<dbReference type="Pfam" id="PF06985">
    <property type="entry name" value="HET"/>
    <property type="match status" value="1"/>
</dbReference>
<dbReference type="Proteomes" id="UP000838763">
    <property type="component" value="Unassembled WGS sequence"/>
</dbReference>
<evidence type="ECO:0000313" key="10">
    <source>
        <dbReference type="Proteomes" id="UP000838763"/>
    </source>
</evidence>
<dbReference type="Pfam" id="PF01284">
    <property type="entry name" value="MARVEL"/>
    <property type="match status" value="1"/>
</dbReference>
<protein>
    <recommendedName>
        <fullName evidence="11">Heterokaryon incompatibility domain-containing protein</fullName>
    </recommendedName>
</protein>
<evidence type="ECO:0000256" key="6">
    <source>
        <dbReference type="SAM" id="Phobius"/>
    </source>
</evidence>
<evidence type="ECO:0008006" key="11">
    <source>
        <dbReference type="Google" id="ProtNLM"/>
    </source>
</evidence>
<organism evidence="9 10">
    <name type="scientific">Parascedosporium putredinis</name>
    <dbReference type="NCBI Taxonomy" id="1442378"/>
    <lineage>
        <taxon>Eukaryota</taxon>
        <taxon>Fungi</taxon>
        <taxon>Dikarya</taxon>
        <taxon>Ascomycota</taxon>
        <taxon>Pezizomycotina</taxon>
        <taxon>Sordariomycetes</taxon>
        <taxon>Hypocreomycetidae</taxon>
        <taxon>Microascales</taxon>
        <taxon>Microascaceae</taxon>
        <taxon>Parascedosporium</taxon>
    </lineage>
</organism>
<keyword evidence="10" id="KW-1185">Reference proteome</keyword>
<keyword evidence="3 6" id="KW-1133">Transmembrane helix</keyword>
<feature type="domain" description="Heterokaryon incompatibility" evidence="8">
    <location>
        <begin position="529"/>
        <end position="643"/>
    </location>
</feature>
<keyword evidence="4 6" id="KW-0472">Membrane</keyword>
<dbReference type="InterPro" id="IPR008253">
    <property type="entry name" value="Marvel"/>
</dbReference>
<name>A0A9P1H1U8_9PEZI</name>
<evidence type="ECO:0000259" key="7">
    <source>
        <dbReference type="Pfam" id="PF01284"/>
    </source>
</evidence>
<evidence type="ECO:0000256" key="4">
    <source>
        <dbReference type="ARBA" id="ARBA00023136"/>
    </source>
</evidence>
<comment type="caution">
    <text evidence="9">The sequence shown here is derived from an EMBL/GenBank/DDBJ whole genome shotgun (WGS) entry which is preliminary data.</text>
</comment>
<evidence type="ECO:0000256" key="3">
    <source>
        <dbReference type="ARBA" id="ARBA00022989"/>
    </source>
</evidence>
<keyword evidence="2 6" id="KW-0812">Transmembrane</keyword>
<dbReference type="PANTHER" id="PTHR33112:SF1">
    <property type="entry name" value="HETEROKARYON INCOMPATIBILITY DOMAIN-CONTAINING PROTEIN"/>
    <property type="match status" value="1"/>
</dbReference>
<feature type="domain" description="MARVEL" evidence="7">
    <location>
        <begin position="16"/>
        <end position="142"/>
    </location>
</feature>
<comment type="subcellular location">
    <subcellularLocation>
        <location evidence="1">Membrane</location>
        <topology evidence="1">Multi-pass membrane protein</topology>
    </subcellularLocation>
</comment>
<accession>A0A9P1H1U8</accession>
<dbReference type="AlphaFoldDB" id="A0A9P1H1U8"/>
<sequence length="1027" mass="112993">MNLGGSGISRVLSPLSRLGAFISSIIVAGIGGSFLHKLNNLDFHYGSKFTYLITLAGLSIVFSLVLIAPFKFTFWAFPLDFIMFVMWMVAFGLMANLSGNCGGAWYRWIWTFAWRRNRCGTWRALLAFCFLASMFWLFNCLLGLYKSFFGKKTDADYDREHGVGHRHKRFSHGSSVTDPPMSQPRTSQPTSAAYATTNNPTTTTTTTGVTGPTTGVTGPTTGTTGVAVPTHTYDASRDRSAHVGNPVNTHVGNPVNTSSNPGAYPTDTTTHHTGYQAQESPALILTQPIRSGWTPVMQRNQSTATTHLSMFKDDNEEDSEAVPVRRFQWPTASHPDLCARCQSVDWAVMIHMPPTSIVGRHPFSDTAETMRLDELRQSSCPVCRALAVITPEKLDGEMCRFKAFASTHSLAWRYRRLADPKPHTDCSVIFPVHANTWNDKSVAKTVWLEGGCLALVPVAPDGELNVPEIGPRVAELDRIDYSVLRGWIHSCSIYHESACQVNYFTRVPGMRVIDCRTRAIIPAQDGCRYVALSYVWGSPPSTATAAPANDASSGTPPASSQSVGYSAVVEDAIAVSLELGYKYIWVDQYCIDQKDEVSKAQQIAQMDNIYSLAQLTIVAAAGEDASYGLPGVGPTRARSQRQSVVKLGDVALVQIFPTSSTTSRARGGPRAVAYVCNTMHCSETITRPMNLTKTEKLSANEAFFRFIPSHQSFSSRRNQMHRWELLKQQHLPGFTDRNLTHGSDSLNAILGIFRSMEKSGIYHLHGVPLSNNASRGSQALVLALGWHHEQVSDVRRAEFPSWSWAGWQGCAKVDEPDVRIPEDCLVSLFDDETGQSISVEEWHRGMTARPSRAAMAAVAPPSPILRITGPVFPACFRPFSPLVANQSLSQMSQRAGMSFREAPHVVFPITADVTLLVLAHLDESIASPPENETDVVVLLMRPKFPMGATSMTGLLLKPVPQGRTMTQRYRRIGILRIRHRNRSLPTGPMSPQTVYVDGEGNLIDEVDVAGEVPIWIRDVAVKTVDIV</sequence>